<name>A0A3E0HCR6_9PSEU</name>
<sequence>MVDAPVAITLTPDMAFTVQDAVRIATDAHDGQIDKSGKPYIGHPVRVMNRVDGEQERMAAVLHDVIEDTPVTADDLRAAGCPERVVTAVVALSHLPGEPQADYLARVAADPIAVVVKHADIADNMSPARFAALDEATQARLRVKYDTALRLLDELAGT</sequence>
<dbReference type="EMBL" id="QUNO01000010">
    <property type="protein sequence ID" value="REH42637.1"/>
    <property type="molecule type" value="Genomic_DNA"/>
</dbReference>
<evidence type="ECO:0000313" key="2">
    <source>
        <dbReference type="Proteomes" id="UP000256269"/>
    </source>
</evidence>
<proteinExistence type="predicted"/>
<reference evidence="1 2" key="1">
    <citation type="submission" date="2018-08" db="EMBL/GenBank/DDBJ databases">
        <title>Genomic Encyclopedia of Archaeal and Bacterial Type Strains, Phase II (KMG-II): from individual species to whole genera.</title>
        <authorList>
            <person name="Goeker M."/>
        </authorList>
    </citation>
    <scope>NUCLEOTIDE SEQUENCE [LARGE SCALE GENOMIC DNA]</scope>
    <source>
        <strain evidence="1 2">DSM 45791</strain>
    </source>
</reference>
<accession>A0A3E0HCR6</accession>
<protein>
    <submittedName>
        <fullName evidence="1">HD domain-containing protein</fullName>
    </submittedName>
</protein>
<organism evidence="1 2">
    <name type="scientific">Kutzneria buriramensis</name>
    <dbReference type="NCBI Taxonomy" id="1045776"/>
    <lineage>
        <taxon>Bacteria</taxon>
        <taxon>Bacillati</taxon>
        <taxon>Actinomycetota</taxon>
        <taxon>Actinomycetes</taxon>
        <taxon>Pseudonocardiales</taxon>
        <taxon>Pseudonocardiaceae</taxon>
        <taxon>Kutzneria</taxon>
    </lineage>
</organism>
<dbReference type="AlphaFoldDB" id="A0A3E0HCR6"/>
<evidence type="ECO:0000313" key="1">
    <source>
        <dbReference type="EMBL" id="REH42637.1"/>
    </source>
</evidence>
<keyword evidence="2" id="KW-1185">Reference proteome</keyword>
<comment type="caution">
    <text evidence="1">The sequence shown here is derived from an EMBL/GenBank/DDBJ whole genome shotgun (WGS) entry which is preliminary data.</text>
</comment>
<gene>
    <name evidence="1" type="ORF">BCF44_110133</name>
</gene>
<dbReference type="SUPFAM" id="SSF109604">
    <property type="entry name" value="HD-domain/PDEase-like"/>
    <property type="match status" value="1"/>
</dbReference>
<dbReference type="Gene3D" id="1.10.3210.10">
    <property type="entry name" value="Hypothetical protein af1432"/>
    <property type="match status" value="1"/>
</dbReference>
<dbReference type="Proteomes" id="UP000256269">
    <property type="component" value="Unassembled WGS sequence"/>
</dbReference>